<dbReference type="EMBL" id="JAOPJZ010000020">
    <property type="protein sequence ID" value="MCU4753682.1"/>
    <property type="molecule type" value="Genomic_DNA"/>
</dbReference>
<protein>
    <recommendedName>
        <fullName evidence="2">DUF8163 domain-containing protein</fullName>
    </recommendedName>
</protein>
<dbReference type="AlphaFoldDB" id="A0AAP2ZAP2"/>
<evidence type="ECO:0000313" key="3">
    <source>
        <dbReference type="EMBL" id="MCU4753682.1"/>
    </source>
</evidence>
<feature type="transmembrane region" description="Helical" evidence="1">
    <location>
        <begin position="133"/>
        <end position="151"/>
    </location>
</feature>
<sequence>MSRFLPESHLEASSLLGEGTMDYWPEALALTALLIVFGLTAGPAGVLVGLLTAGVWYALGTPYAFAVGHVGIVVAFSDGLDPLTLALLEVPFVALLVGPLVRHHARVRAIGVALTVVLAGSALVWVGTSQLSLSVTALLVLGFLMIVSYGIHRLELVRLGLVRDDRDRAASETATEGRTQ</sequence>
<dbReference type="Pfam" id="PF26496">
    <property type="entry name" value="DUF8163"/>
    <property type="match status" value="1"/>
</dbReference>
<evidence type="ECO:0000313" key="4">
    <source>
        <dbReference type="Proteomes" id="UP001321047"/>
    </source>
</evidence>
<evidence type="ECO:0000259" key="2">
    <source>
        <dbReference type="Pfam" id="PF26496"/>
    </source>
</evidence>
<name>A0AAP2ZAP2_9EURY</name>
<comment type="caution">
    <text evidence="3">The sequence shown here is derived from an EMBL/GenBank/DDBJ whole genome shotgun (WGS) entry which is preliminary data.</text>
</comment>
<proteinExistence type="predicted"/>
<gene>
    <name evidence="3" type="ORF">OB919_17115</name>
</gene>
<keyword evidence="4" id="KW-1185">Reference proteome</keyword>
<feature type="domain" description="DUF8163" evidence="2">
    <location>
        <begin position="23"/>
        <end position="167"/>
    </location>
</feature>
<keyword evidence="1" id="KW-0812">Transmembrane</keyword>
<organism evidence="3 4">
    <name type="scientific">Natronosalvus hydrolyticus</name>
    <dbReference type="NCBI Taxonomy" id="2979988"/>
    <lineage>
        <taxon>Archaea</taxon>
        <taxon>Methanobacteriati</taxon>
        <taxon>Methanobacteriota</taxon>
        <taxon>Stenosarchaea group</taxon>
        <taxon>Halobacteria</taxon>
        <taxon>Halobacteriales</taxon>
        <taxon>Natrialbaceae</taxon>
        <taxon>Natronosalvus</taxon>
    </lineage>
</organism>
<dbReference type="RefSeq" id="WP_342809992.1">
    <property type="nucleotide sequence ID" value="NZ_JAOPJZ010000020.1"/>
</dbReference>
<accession>A0AAP2ZAP2</accession>
<keyword evidence="1" id="KW-1133">Transmembrane helix</keyword>
<reference evidence="3 4" key="1">
    <citation type="submission" date="2022-09" db="EMBL/GenBank/DDBJ databases">
        <title>Enrichment on poylsaccharides allowed isolation of novel metabolic and taxonomic groups of Haloarchaea.</title>
        <authorList>
            <person name="Sorokin D.Y."/>
            <person name="Elcheninov A.G."/>
            <person name="Khizhniak T.V."/>
            <person name="Kolganova T.V."/>
            <person name="Kublanov I.V."/>
        </authorList>
    </citation>
    <scope>NUCLEOTIDE SEQUENCE [LARGE SCALE GENOMIC DNA]</scope>
    <source>
        <strain evidence="3 4">AArc-curdl1</strain>
    </source>
</reference>
<evidence type="ECO:0000256" key="1">
    <source>
        <dbReference type="SAM" id="Phobius"/>
    </source>
</evidence>
<feature type="transmembrane region" description="Helical" evidence="1">
    <location>
        <begin position="27"/>
        <end position="48"/>
    </location>
</feature>
<feature type="transmembrane region" description="Helical" evidence="1">
    <location>
        <begin position="108"/>
        <end position="127"/>
    </location>
</feature>
<feature type="transmembrane region" description="Helical" evidence="1">
    <location>
        <begin position="83"/>
        <end position="101"/>
    </location>
</feature>
<dbReference type="InterPro" id="IPR058477">
    <property type="entry name" value="DUF8163"/>
</dbReference>
<keyword evidence="1" id="KW-0472">Membrane</keyword>
<feature type="transmembrane region" description="Helical" evidence="1">
    <location>
        <begin position="55"/>
        <end position="77"/>
    </location>
</feature>
<dbReference type="Proteomes" id="UP001321047">
    <property type="component" value="Unassembled WGS sequence"/>
</dbReference>